<dbReference type="EMBL" id="AUVB01000031">
    <property type="protein sequence ID" value="KGE04285.1"/>
    <property type="molecule type" value="Genomic_DNA"/>
</dbReference>
<evidence type="ECO:0000313" key="5">
    <source>
        <dbReference type="EMBL" id="KGE04285.1"/>
    </source>
</evidence>
<dbReference type="OrthoDB" id="9813892at2"/>
<proteinExistence type="predicted"/>
<dbReference type="HOGENOM" id="CLU_063224_1_0_6"/>
<feature type="chain" id="PRO_5001919669" evidence="3">
    <location>
        <begin position="29"/>
        <end position="373"/>
    </location>
</feature>
<dbReference type="eggNOG" id="COG4447">
    <property type="taxonomic scope" value="Bacteria"/>
</dbReference>
<dbReference type="AlphaFoldDB" id="A0A095VSE2"/>
<protein>
    <submittedName>
        <fullName evidence="5">BNR repeat protein</fullName>
    </submittedName>
</protein>
<feature type="domain" description="Photosynthesis system II assembly factor Ycf48/Hcf136-like" evidence="4">
    <location>
        <begin position="73"/>
        <end position="148"/>
    </location>
</feature>
<dbReference type="PATRIC" id="fig|1265313.6.peg.1133"/>
<gene>
    <name evidence="5" type="ORF">HRUBRA_01149</name>
</gene>
<comment type="caution">
    <text evidence="5">The sequence shown here is derived from an EMBL/GenBank/DDBJ whole genome shotgun (WGS) entry which is preliminary data.</text>
</comment>
<reference evidence="5 6" key="1">
    <citation type="journal article" date="2014" name="Genome Announc.">
        <title>Genome Sequence of Gammaproteobacterial Pseudohaliea rubra Type Strain DSM 19751, Isolated from Coastal Seawater of the Mediterranean Sea.</title>
        <authorList>
            <person name="Spring S."/>
            <person name="Fiebig A."/>
            <person name="Riedel T."/>
            <person name="Goker M."/>
            <person name="Klenk H.P."/>
        </authorList>
    </citation>
    <scope>NUCLEOTIDE SEQUENCE [LARGE SCALE GENOMIC DNA]</scope>
    <source>
        <strain evidence="5 6">DSM 19751</strain>
    </source>
</reference>
<dbReference type="Proteomes" id="UP000029640">
    <property type="component" value="Unassembled WGS sequence"/>
</dbReference>
<keyword evidence="2" id="KW-0604">Photosystem II</keyword>
<accession>A0A095VSE2</accession>
<evidence type="ECO:0000256" key="1">
    <source>
        <dbReference type="ARBA" id="ARBA00022531"/>
    </source>
</evidence>
<dbReference type="RefSeq" id="WP_052094434.1">
    <property type="nucleotide sequence ID" value="NZ_KN234754.1"/>
</dbReference>
<keyword evidence="3" id="KW-0732">Signal</keyword>
<evidence type="ECO:0000313" key="6">
    <source>
        <dbReference type="Proteomes" id="UP000029640"/>
    </source>
</evidence>
<evidence type="ECO:0000256" key="2">
    <source>
        <dbReference type="ARBA" id="ARBA00023276"/>
    </source>
</evidence>
<dbReference type="SUPFAM" id="SSF110296">
    <property type="entry name" value="Oligoxyloglucan reducing end-specific cellobiohydrolase"/>
    <property type="match status" value="1"/>
</dbReference>
<sequence>MARPGLRWAWRTAAAGALLSLASAAAVAEDFAFLPAPPTPEPAEAVLTGLASAGDRLVAVGGRGLIAISDDGEAWRQVTSPVSALLTAVTFVDDKHGWAVGHGGVVLASSDGGLSWKLQLDGRAVNLQFHRWADANVEAREAVLAGLPAGVPGREAAEYALEDARFALEDAETALDTGPVDPFLDVLFLDEHRGYALGAYGLLFRTDDGGGNWRIAIDGLDNPGRYHYYDLHARDGVLYLCGEAGLLFLSRDRGDSWERIEGLYEGSFFGLADLGDGVAAFGLRGNVFVSKTGAQWQRLPLAPGPSLYGGTGLAGGGALLVGAGGSLLRLGADGEARRFDHPARATFSDALLRGGRVYLAGMGGISRLEEAMP</sequence>
<dbReference type="PANTHER" id="PTHR47199:SF2">
    <property type="entry name" value="PHOTOSYSTEM II STABILITY_ASSEMBLY FACTOR HCF136, CHLOROPLASTIC"/>
    <property type="match status" value="1"/>
</dbReference>
<dbReference type="GO" id="GO:0015979">
    <property type="term" value="P:photosynthesis"/>
    <property type="evidence" value="ECO:0007669"/>
    <property type="project" value="UniProtKB-KW"/>
</dbReference>
<keyword evidence="6" id="KW-1185">Reference proteome</keyword>
<dbReference type="Pfam" id="PF14870">
    <property type="entry name" value="PSII_BNR"/>
    <property type="match status" value="2"/>
</dbReference>
<organism evidence="5 6">
    <name type="scientific">Pseudohaliea rubra DSM 19751</name>
    <dbReference type="NCBI Taxonomy" id="1265313"/>
    <lineage>
        <taxon>Bacteria</taxon>
        <taxon>Pseudomonadati</taxon>
        <taxon>Pseudomonadota</taxon>
        <taxon>Gammaproteobacteria</taxon>
        <taxon>Cellvibrionales</taxon>
        <taxon>Halieaceae</taxon>
        <taxon>Pseudohaliea</taxon>
    </lineage>
</organism>
<dbReference type="PANTHER" id="PTHR47199">
    <property type="entry name" value="PHOTOSYSTEM II STABILITY/ASSEMBLY FACTOR HCF136, CHLOROPLASTIC"/>
    <property type="match status" value="1"/>
</dbReference>
<dbReference type="InterPro" id="IPR015943">
    <property type="entry name" value="WD40/YVTN_repeat-like_dom_sf"/>
</dbReference>
<evidence type="ECO:0000259" key="4">
    <source>
        <dbReference type="Pfam" id="PF14870"/>
    </source>
</evidence>
<dbReference type="GO" id="GO:0009523">
    <property type="term" value="C:photosystem II"/>
    <property type="evidence" value="ECO:0007669"/>
    <property type="project" value="UniProtKB-KW"/>
</dbReference>
<feature type="signal peptide" evidence="3">
    <location>
        <begin position="1"/>
        <end position="28"/>
    </location>
</feature>
<evidence type="ECO:0000256" key="3">
    <source>
        <dbReference type="SAM" id="SignalP"/>
    </source>
</evidence>
<keyword evidence="1" id="KW-0602">Photosynthesis</keyword>
<name>A0A095VSE2_9GAMM</name>
<dbReference type="Gene3D" id="2.130.10.10">
    <property type="entry name" value="YVTN repeat-like/Quinoprotein amine dehydrogenase"/>
    <property type="match status" value="1"/>
</dbReference>
<dbReference type="InterPro" id="IPR028203">
    <property type="entry name" value="PSII_CF48-like_dom"/>
</dbReference>
<dbReference type="STRING" id="1265313.HRUBRA_01149"/>
<feature type="domain" description="Photosynthesis system II assembly factor Ycf48/Hcf136-like" evidence="4">
    <location>
        <begin position="182"/>
        <end position="261"/>
    </location>
</feature>